<evidence type="ECO:0000256" key="10">
    <source>
        <dbReference type="ARBA" id="ARBA00032057"/>
    </source>
</evidence>
<dbReference type="GO" id="GO:0005992">
    <property type="term" value="P:trehalose biosynthetic process"/>
    <property type="evidence" value="ECO:0007669"/>
    <property type="project" value="UniProtKB-UniRule"/>
</dbReference>
<dbReference type="InterPro" id="IPR017853">
    <property type="entry name" value="GH"/>
</dbReference>
<evidence type="ECO:0000256" key="2">
    <source>
        <dbReference type="ARBA" id="ARBA00005199"/>
    </source>
</evidence>
<protein>
    <recommendedName>
        <fullName evidence="5 13">Malto-oligosyltrehalose trehalohydrolase</fullName>
        <shortName evidence="14">MTHase</shortName>
        <ecNumber evidence="4 13">3.2.1.141</ecNumber>
    </recommendedName>
    <alternativeName>
        <fullName evidence="11 14">4-alpha-D-((1-&gt;4)-alpha-D-glucano)trehalose trehalohydrolase</fullName>
    </alternativeName>
    <alternativeName>
        <fullName evidence="10 14">Maltooligosyl trehalose trehalohydrolase</fullName>
    </alternativeName>
</protein>
<feature type="binding site" evidence="16">
    <location>
        <begin position="395"/>
        <end position="400"/>
    </location>
    <ligand>
        <name>substrate</name>
    </ligand>
</feature>
<feature type="domain" description="Glycosyl hydrolase family 13 catalytic" evidence="18">
    <location>
        <begin position="125"/>
        <end position="470"/>
    </location>
</feature>
<evidence type="ECO:0000256" key="11">
    <source>
        <dbReference type="ARBA" id="ARBA00033284"/>
    </source>
</evidence>
<dbReference type="InterPro" id="IPR044901">
    <property type="entry name" value="Trehalose_TreZ_E-set_sf"/>
</dbReference>
<dbReference type="InterPro" id="IPR013783">
    <property type="entry name" value="Ig-like_fold"/>
</dbReference>
<evidence type="ECO:0000256" key="6">
    <source>
        <dbReference type="ARBA" id="ARBA00022490"/>
    </source>
</evidence>
<dbReference type="SUPFAM" id="SSF81296">
    <property type="entry name" value="E set domains"/>
    <property type="match status" value="1"/>
</dbReference>
<dbReference type="Gene3D" id="2.60.40.10">
    <property type="entry name" value="Immunoglobulins"/>
    <property type="match status" value="1"/>
</dbReference>
<dbReference type="Gene3D" id="3.20.20.80">
    <property type="entry name" value="Glycosidases"/>
    <property type="match status" value="1"/>
</dbReference>
<dbReference type="SMART" id="SM00642">
    <property type="entry name" value="Aamy"/>
    <property type="match status" value="1"/>
</dbReference>
<dbReference type="InterPro" id="IPR014756">
    <property type="entry name" value="Ig_E-set"/>
</dbReference>
<dbReference type="InterPro" id="IPR006047">
    <property type="entry name" value="GH13_cat_dom"/>
</dbReference>
<evidence type="ECO:0000256" key="1">
    <source>
        <dbReference type="ARBA" id="ARBA00004496"/>
    </source>
</evidence>
<keyword evidence="9 14" id="KW-0326">Glycosidase</keyword>
<dbReference type="EC" id="3.2.1.141" evidence="4 13"/>
<evidence type="ECO:0000256" key="4">
    <source>
        <dbReference type="ARBA" id="ARBA00012268"/>
    </source>
</evidence>
<feature type="binding site" evidence="16">
    <location>
        <begin position="266"/>
        <end position="271"/>
    </location>
    <ligand>
        <name>substrate</name>
    </ligand>
</feature>
<evidence type="ECO:0000256" key="7">
    <source>
        <dbReference type="ARBA" id="ARBA00022801"/>
    </source>
</evidence>
<evidence type="ECO:0000256" key="13">
    <source>
        <dbReference type="NCBIfam" id="TIGR02402"/>
    </source>
</evidence>
<comment type="similarity">
    <text evidence="3 14">Belongs to the glycosyl hydrolase 13 family.</text>
</comment>
<dbReference type="Pfam" id="PF00128">
    <property type="entry name" value="Alpha-amylase"/>
    <property type="match status" value="1"/>
</dbReference>
<evidence type="ECO:0000256" key="5">
    <source>
        <dbReference type="ARBA" id="ARBA00015938"/>
    </source>
</evidence>
<comment type="catalytic activity">
    <reaction evidence="12 14">
        <text>hydrolysis of (1-&gt;4)-alpha-D-glucosidic linkage in 4-alpha-D-[(1-&gt;4)-alpha-D-glucanosyl]n trehalose to yield trehalose and (1-&gt;4)-alpha-D-glucan.</text>
        <dbReference type="EC" id="3.2.1.141"/>
    </reaction>
</comment>
<gene>
    <name evidence="19" type="ORF">AVDCRST_MAG87-2154</name>
</gene>
<keyword evidence="7 14" id="KW-0378">Hydrolase</keyword>
<evidence type="ECO:0000256" key="14">
    <source>
        <dbReference type="PIRNR" id="PIRNR006337"/>
    </source>
</evidence>
<evidence type="ECO:0000256" key="3">
    <source>
        <dbReference type="ARBA" id="ARBA00008061"/>
    </source>
</evidence>
<dbReference type="AlphaFoldDB" id="A0A6J4V3C9"/>
<organism evidence="19">
    <name type="scientific">uncultured Thermomicrobiales bacterium</name>
    <dbReference type="NCBI Taxonomy" id="1645740"/>
    <lineage>
        <taxon>Bacteria</taxon>
        <taxon>Pseudomonadati</taxon>
        <taxon>Thermomicrobiota</taxon>
        <taxon>Thermomicrobia</taxon>
        <taxon>Thermomicrobiales</taxon>
        <taxon>environmental samples</taxon>
    </lineage>
</organism>
<name>A0A6J4V3C9_9BACT</name>
<dbReference type="SUPFAM" id="SSF51445">
    <property type="entry name" value="(Trans)glycosidases"/>
    <property type="match status" value="1"/>
</dbReference>
<proteinExistence type="inferred from homology"/>
<keyword evidence="8" id="KW-0119">Carbohydrate metabolism</keyword>
<evidence type="ECO:0000256" key="16">
    <source>
        <dbReference type="PIRSR" id="PIRSR006337-2"/>
    </source>
</evidence>
<evidence type="ECO:0000259" key="18">
    <source>
        <dbReference type="SMART" id="SM00642"/>
    </source>
</evidence>
<dbReference type="CDD" id="cd02853">
    <property type="entry name" value="E_set_MTHase_like_N"/>
    <property type="match status" value="1"/>
</dbReference>
<dbReference type="CDD" id="cd11325">
    <property type="entry name" value="AmyAc_GTHase"/>
    <property type="match status" value="1"/>
</dbReference>
<evidence type="ECO:0000256" key="9">
    <source>
        <dbReference type="ARBA" id="ARBA00023295"/>
    </source>
</evidence>
<feature type="active site" description="Nucleophile" evidence="15">
    <location>
        <position position="268"/>
    </location>
</feature>
<dbReference type="UniPathway" id="UPA00299"/>
<dbReference type="EMBL" id="CADCWJ010000488">
    <property type="protein sequence ID" value="CAA9568303.1"/>
    <property type="molecule type" value="Genomic_DNA"/>
</dbReference>
<evidence type="ECO:0000256" key="8">
    <source>
        <dbReference type="ARBA" id="ARBA00023277"/>
    </source>
</evidence>
<dbReference type="PIRSF" id="PIRSF006337">
    <property type="entry name" value="Trehalose_TreZ"/>
    <property type="match status" value="1"/>
</dbReference>
<keyword evidence="6" id="KW-0963">Cytoplasm</keyword>
<sequence>MSDGWRPAAGANVGSGGVEFRVWAPNAESAEAEVVSPEDVEPRRVALERGAEGWFQGVDPHARAGSRYGFRLDGRAALPDPYSRFQPDGVHGLSEVIDPFAYRWGDDGWTGVVSDNLIIYELHVGTMTGAGTFEGVIGQLDALVDLGINLIELMPVAQCPGDRNWGYDGVGIFAPSHAYGRPDDLRWLVDEAHRRKIWVILDVVYNHLGPEGNYLHAYADAYFTDRHPTPWGDGFNWDGPASEPVRQFAIDNACSWVAEFHVDGFRLDATHALIDNSPVHIVQELTARSREAAAPRLIVVFAEDGRHEITRARSLERGGEGLDGIWADEFHHEMRVLLTNARENYYASYTGTTTAIGTAIATGLEQDFAGKGHPVGTPITAEDPASAFVFCIQNHDQVGNRPFGDRLHHEINLDRYLVASALLLFAPETPLLFMGQEFAASTPFLYFTDHPEELGRLVTEGRRNEFAGFRAFHDERLRETIPDPQAESTFVRSKLDLTDREVNAGVLQLYTSLIRLRRSDQVLRVNDRSQTSAHGVTAEVVLVHRWAGDEHRLLIANFGSAITLPVAGDAWRNVPGLETAELMFSTSDRRFGGTPGTPLVERHGTRWMVTVPGRSAAIWSLTT</sequence>
<evidence type="ECO:0000256" key="12">
    <source>
        <dbReference type="ARBA" id="ARBA00034013"/>
    </source>
</evidence>
<reference evidence="19" key="1">
    <citation type="submission" date="2020-02" db="EMBL/GenBank/DDBJ databases">
        <authorList>
            <person name="Meier V. D."/>
        </authorList>
    </citation>
    <scope>NUCLEOTIDE SEQUENCE</scope>
    <source>
        <strain evidence="19">AVDCRST_MAG87</strain>
    </source>
</reference>
<dbReference type="GO" id="GO:0005737">
    <property type="term" value="C:cytoplasm"/>
    <property type="evidence" value="ECO:0007669"/>
    <property type="project" value="UniProtKB-SubCell"/>
</dbReference>
<evidence type="ECO:0000256" key="15">
    <source>
        <dbReference type="PIRSR" id="PIRSR006337-1"/>
    </source>
</evidence>
<dbReference type="PANTHER" id="PTHR43651:SF11">
    <property type="entry name" value="MALTO-OLIGOSYLTREHALOSE TREHALOHYDROLASE"/>
    <property type="match status" value="1"/>
</dbReference>
<dbReference type="PANTHER" id="PTHR43651">
    <property type="entry name" value="1,4-ALPHA-GLUCAN-BRANCHING ENZYME"/>
    <property type="match status" value="1"/>
</dbReference>
<dbReference type="InterPro" id="IPR004193">
    <property type="entry name" value="Glyco_hydro_13_N"/>
</dbReference>
<dbReference type="Pfam" id="PF02922">
    <property type="entry name" value="CBM_48"/>
    <property type="match status" value="1"/>
</dbReference>
<comment type="subcellular location">
    <subcellularLocation>
        <location evidence="1 15">Cytoplasm</location>
    </subcellularLocation>
</comment>
<comment type="pathway">
    <text evidence="2 14">Glycan biosynthesis; trehalose biosynthesis.</text>
</comment>
<accession>A0A6J4V3C9</accession>
<evidence type="ECO:0000313" key="19">
    <source>
        <dbReference type="EMBL" id="CAA9568303.1"/>
    </source>
</evidence>
<dbReference type="GO" id="GO:0033942">
    <property type="term" value="F:4-alpha-D-(1-&gt;4)-alpha-D-glucanotrehalose trehalohydrolase activity"/>
    <property type="evidence" value="ECO:0007669"/>
    <property type="project" value="UniProtKB-EC"/>
</dbReference>
<dbReference type="NCBIfam" id="TIGR02402">
    <property type="entry name" value="trehalose_TreZ"/>
    <property type="match status" value="1"/>
</dbReference>
<feature type="site" description="Transition state stabilizer" evidence="17">
    <location>
        <position position="396"/>
    </location>
</feature>
<dbReference type="InterPro" id="IPR012768">
    <property type="entry name" value="Trehalose_TreZ"/>
</dbReference>
<feature type="active site" description="Proton donor" evidence="15">
    <location>
        <position position="303"/>
    </location>
</feature>
<evidence type="ECO:0000256" key="17">
    <source>
        <dbReference type="PIRSR" id="PIRSR006337-3"/>
    </source>
</evidence>
<dbReference type="Gene3D" id="1.10.10.760">
    <property type="entry name" value="E-set domains of sugar-utilizing enzymes"/>
    <property type="match status" value="1"/>
</dbReference>
<feature type="binding site" evidence="16">
    <location>
        <begin position="328"/>
        <end position="332"/>
    </location>
    <ligand>
        <name>substrate</name>
    </ligand>
</feature>